<protein>
    <submittedName>
        <fullName evidence="2">Luciferase family protein</fullName>
    </submittedName>
</protein>
<gene>
    <name evidence="2" type="ORF">ACEG43_01820</name>
</gene>
<reference evidence="2 3" key="1">
    <citation type="submission" date="2024-08" db="EMBL/GenBank/DDBJ databases">
        <title>Genome sequence of Streptomyces aureus CACIA-1.46HGO.</title>
        <authorList>
            <person name="Evangelista-Martinez Z."/>
        </authorList>
    </citation>
    <scope>NUCLEOTIDE SEQUENCE [LARGE SCALE GENOMIC DNA]</scope>
    <source>
        <strain evidence="2 3">CACIA-1.46HGO</strain>
    </source>
</reference>
<dbReference type="Proteomes" id="UP001571476">
    <property type="component" value="Unassembled WGS sequence"/>
</dbReference>
<name>A0ABV4S929_9ACTN</name>
<sequence>MTAAHRAMTQLESWPNLVSGSPRCAVGRSFGTAGCDIVHFHANDAADLYLTRTAVERLLPQLRDSTAIRVRPGASWITVLLDCDDDVALLLTLISVALKEHDAVRGPEEECGGPRTARTAPPCDWEPRAIPSPRAAGPVAASGGAHHGRVHDAWKAVGRMLPHSH</sequence>
<comment type="caution">
    <text evidence="2">The sequence shown here is derived from an EMBL/GenBank/DDBJ whole genome shotgun (WGS) entry which is preliminary data.</text>
</comment>
<organism evidence="2 3">
    <name type="scientific">Streptomyces aureus</name>
    <dbReference type="NCBI Taxonomy" id="193461"/>
    <lineage>
        <taxon>Bacteria</taxon>
        <taxon>Bacillati</taxon>
        <taxon>Actinomycetota</taxon>
        <taxon>Actinomycetes</taxon>
        <taxon>Kitasatosporales</taxon>
        <taxon>Streptomycetaceae</taxon>
        <taxon>Streptomyces</taxon>
    </lineage>
</organism>
<accession>A0ABV4S929</accession>
<evidence type="ECO:0000313" key="3">
    <source>
        <dbReference type="Proteomes" id="UP001571476"/>
    </source>
</evidence>
<feature type="domain" description="Luciferase" evidence="1">
    <location>
        <begin position="35"/>
        <end position="97"/>
    </location>
</feature>
<evidence type="ECO:0000259" key="1">
    <source>
        <dbReference type="Pfam" id="PF17648"/>
    </source>
</evidence>
<dbReference type="Pfam" id="PF17648">
    <property type="entry name" value="Luciferase"/>
    <property type="match status" value="1"/>
</dbReference>
<keyword evidence="3" id="KW-1185">Reference proteome</keyword>
<dbReference type="InterPro" id="IPR040841">
    <property type="entry name" value="Luciferase_dom"/>
</dbReference>
<dbReference type="EMBL" id="JBGOSP010000001">
    <property type="protein sequence ID" value="MFA3834930.1"/>
    <property type="molecule type" value="Genomic_DNA"/>
</dbReference>
<proteinExistence type="predicted"/>
<evidence type="ECO:0000313" key="2">
    <source>
        <dbReference type="EMBL" id="MFA3834930.1"/>
    </source>
</evidence>